<evidence type="ECO:0000313" key="3">
    <source>
        <dbReference type="Proteomes" id="UP000649617"/>
    </source>
</evidence>
<organism evidence="2 3">
    <name type="scientific">Symbiodinium pilosum</name>
    <name type="common">Dinoflagellate</name>
    <dbReference type="NCBI Taxonomy" id="2952"/>
    <lineage>
        <taxon>Eukaryota</taxon>
        <taxon>Sar</taxon>
        <taxon>Alveolata</taxon>
        <taxon>Dinophyceae</taxon>
        <taxon>Suessiales</taxon>
        <taxon>Symbiodiniaceae</taxon>
        <taxon>Symbiodinium</taxon>
    </lineage>
</organism>
<dbReference type="Proteomes" id="UP000649617">
    <property type="component" value="Unassembled WGS sequence"/>
</dbReference>
<feature type="region of interest" description="Disordered" evidence="1">
    <location>
        <begin position="79"/>
        <end position="117"/>
    </location>
</feature>
<proteinExistence type="predicted"/>
<sequence length="117" mass="12970">MWRFRQGAPPLEFGREESVALEDGDAIALGTGVGDALATAEEKFRLSELCSPNPRFLGVEDKVEEQLMPQARLLPALGGREPHFGLDDEDGFEPHWTSAARKKVVDPARSRSHRGWT</sequence>
<gene>
    <name evidence="2" type="ORF">SPIL2461_LOCUS5628</name>
</gene>
<dbReference type="AlphaFoldDB" id="A0A812MFX9"/>
<evidence type="ECO:0000256" key="1">
    <source>
        <dbReference type="SAM" id="MobiDB-lite"/>
    </source>
</evidence>
<keyword evidence="3" id="KW-1185">Reference proteome</keyword>
<protein>
    <submittedName>
        <fullName evidence="2">Uncharacterized protein</fullName>
    </submittedName>
</protein>
<dbReference type="EMBL" id="CAJNIZ010008069">
    <property type="protein sequence ID" value="CAE7263889.1"/>
    <property type="molecule type" value="Genomic_DNA"/>
</dbReference>
<reference evidence="2" key="1">
    <citation type="submission" date="2021-02" db="EMBL/GenBank/DDBJ databases">
        <authorList>
            <person name="Dougan E. K."/>
            <person name="Rhodes N."/>
            <person name="Thang M."/>
            <person name="Chan C."/>
        </authorList>
    </citation>
    <scope>NUCLEOTIDE SEQUENCE</scope>
</reference>
<accession>A0A812MFX9</accession>
<comment type="caution">
    <text evidence="2">The sequence shown here is derived from an EMBL/GenBank/DDBJ whole genome shotgun (WGS) entry which is preliminary data.</text>
</comment>
<name>A0A812MFX9_SYMPI</name>
<evidence type="ECO:0000313" key="2">
    <source>
        <dbReference type="EMBL" id="CAE7263889.1"/>
    </source>
</evidence>
<dbReference type="OrthoDB" id="442246at2759"/>